<keyword evidence="5" id="KW-1185">Reference proteome</keyword>
<evidence type="ECO:0000259" key="3">
    <source>
        <dbReference type="PROSITE" id="PS51866"/>
    </source>
</evidence>
<organism evidence="4 5">
    <name type="scientific">Sulfurimonas crateris</name>
    <dbReference type="NCBI Taxonomy" id="2574727"/>
    <lineage>
        <taxon>Bacteria</taxon>
        <taxon>Pseudomonadati</taxon>
        <taxon>Campylobacterota</taxon>
        <taxon>Epsilonproteobacteria</taxon>
        <taxon>Campylobacterales</taxon>
        <taxon>Sulfurimonadaceae</taxon>
        <taxon>Sulfurimonas</taxon>
    </lineage>
</organism>
<name>A0A4V5TRA8_9BACT</name>
<dbReference type="Gene3D" id="2.40.50.100">
    <property type="match status" value="1"/>
</dbReference>
<keyword evidence="1 2" id="KW-0500">Molybdenum</keyword>
<dbReference type="EMBL" id="SZPX01000002">
    <property type="protein sequence ID" value="TKI70213.1"/>
    <property type="molecule type" value="Genomic_DNA"/>
</dbReference>
<gene>
    <name evidence="4" type="ORF">FCU45_02695</name>
</gene>
<dbReference type="GO" id="GO:0015689">
    <property type="term" value="P:molybdate ion transport"/>
    <property type="evidence" value="ECO:0007669"/>
    <property type="project" value="InterPro"/>
</dbReference>
<dbReference type="SUPFAM" id="SSF50331">
    <property type="entry name" value="MOP-like"/>
    <property type="match status" value="1"/>
</dbReference>
<protein>
    <submittedName>
        <fullName evidence="4">Transporter</fullName>
    </submittedName>
</protein>
<dbReference type="Pfam" id="PF03459">
    <property type="entry name" value="TOBE"/>
    <property type="match status" value="1"/>
</dbReference>
<accession>A0A4V5TRA8</accession>
<dbReference type="AlphaFoldDB" id="A0A4V5TRA8"/>
<dbReference type="Proteomes" id="UP000309561">
    <property type="component" value="Unassembled WGS sequence"/>
</dbReference>
<sequence length="133" mass="14548">MSSLIATVTQIEACNSLHIVKFDCHNQTLSMMSLDLTDAIEVGTKVKLAVKPSHIAIAKDFSGEVSYSNKLETTIVSCENGQLLSNIKLKFFDTDLESIITVDSSKRMNLKAGDRVMAFIKASEVSISEICDD</sequence>
<dbReference type="InterPro" id="IPR008995">
    <property type="entry name" value="Mo/tungstate-bd_C_term_dom"/>
</dbReference>
<dbReference type="InterPro" id="IPR004606">
    <property type="entry name" value="Mop_domain"/>
</dbReference>
<evidence type="ECO:0000313" key="4">
    <source>
        <dbReference type="EMBL" id="TKI70213.1"/>
    </source>
</evidence>
<proteinExistence type="predicted"/>
<reference evidence="4 5" key="1">
    <citation type="submission" date="2019-04" db="EMBL/GenBank/DDBJ databases">
        <title>Sulfurimonas crateris sp. nov. a facultative anaerobic sulfur-oxidizing chemolithautotrophic bacterium isolated from a terrestrial mud vulcano.</title>
        <authorList>
            <person name="Ratnikova N.M."/>
            <person name="Slobodkin A.I."/>
            <person name="Merkel A.Y."/>
            <person name="Novikov A."/>
            <person name="Bonch-Osmolovskaya E.A."/>
            <person name="Slobodkina G.B."/>
        </authorList>
    </citation>
    <scope>NUCLEOTIDE SEQUENCE [LARGE SCALE GENOMIC DNA]</scope>
    <source>
        <strain evidence="4 5">SN118</strain>
    </source>
</reference>
<evidence type="ECO:0000256" key="1">
    <source>
        <dbReference type="ARBA" id="ARBA00022505"/>
    </source>
</evidence>
<evidence type="ECO:0000313" key="5">
    <source>
        <dbReference type="Proteomes" id="UP000309561"/>
    </source>
</evidence>
<evidence type="ECO:0000256" key="2">
    <source>
        <dbReference type="PROSITE-ProRule" id="PRU01213"/>
    </source>
</evidence>
<dbReference type="InterPro" id="IPR005116">
    <property type="entry name" value="Transp-assoc_OB_typ1"/>
</dbReference>
<comment type="caution">
    <text evidence="4">The sequence shown here is derived from an EMBL/GenBank/DDBJ whole genome shotgun (WGS) entry which is preliminary data.</text>
</comment>
<dbReference type="RefSeq" id="WP_137012041.1">
    <property type="nucleotide sequence ID" value="NZ_SZPX01000002.1"/>
</dbReference>
<dbReference type="OrthoDB" id="5339701at2"/>
<feature type="domain" description="Mop" evidence="3">
    <location>
        <begin position="64"/>
        <end position="129"/>
    </location>
</feature>
<dbReference type="PROSITE" id="PS51866">
    <property type="entry name" value="MOP"/>
    <property type="match status" value="1"/>
</dbReference>